<comment type="subcellular location">
    <subcellularLocation>
        <location evidence="2">Cytoplasm</location>
    </subcellularLocation>
    <subcellularLocation>
        <location evidence="1">Nucleus</location>
    </subcellularLocation>
</comment>
<sequence>MESASSSSSSKVASLRWAILRRAFLSASTNFPSEERIKCVSRRAERGFNLIFSHILEGHTFCSNNLVNLKELDEKRDAYVCYHLPGGRTPRLVLIQRLQKFLDLKNDFEVCKTNEVDNTGLVCIWPSEDVLTYFCLTHNGMFRNKRILELGSGYGLAGLAIAANSDPQEVVISDGNPQVVNCILMFAVVRFLELDMLGFQCCFEHEFSIDEYHQSAKSDLHRSGCSVVCSGHLASCDPVMIYLEIVGIEDFCSRLASLYSYANLEEYMMLSIHLVILYCKFSKMASLNYAA</sequence>
<dbReference type="STRING" id="13333.W1PZ24"/>
<keyword evidence="5" id="KW-0963">Cytoplasm</keyword>
<dbReference type="Gramene" id="ERN13379">
    <property type="protein sequence ID" value="ERN13379"/>
    <property type="gene ID" value="AMTR_s00041p00162160"/>
</dbReference>
<protein>
    <recommendedName>
        <fullName evidence="4">Calmodulin-lysine N-methyltransferase</fullName>
        <ecNumber evidence="3">2.1.1.60</ecNumber>
    </recommendedName>
</protein>
<accession>W1PZ24</accession>
<organism evidence="9 10">
    <name type="scientific">Amborella trichopoda</name>
    <dbReference type="NCBI Taxonomy" id="13333"/>
    <lineage>
        <taxon>Eukaryota</taxon>
        <taxon>Viridiplantae</taxon>
        <taxon>Streptophyta</taxon>
        <taxon>Embryophyta</taxon>
        <taxon>Tracheophyta</taxon>
        <taxon>Spermatophyta</taxon>
        <taxon>Magnoliopsida</taxon>
        <taxon>Amborellales</taxon>
        <taxon>Amborellaceae</taxon>
        <taxon>Amborella</taxon>
    </lineage>
</organism>
<dbReference type="AlphaFoldDB" id="W1PZ24"/>
<keyword evidence="7" id="KW-0808">Transferase</keyword>
<dbReference type="GO" id="GO:0018025">
    <property type="term" value="F:calmodulin-lysine N-methyltransferase activity"/>
    <property type="evidence" value="ECO:0000318"/>
    <property type="project" value="GO_Central"/>
</dbReference>
<evidence type="ECO:0000256" key="2">
    <source>
        <dbReference type="ARBA" id="ARBA00004496"/>
    </source>
</evidence>
<dbReference type="Gene3D" id="3.40.50.150">
    <property type="entry name" value="Vaccinia Virus protein VP39"/>
    <property type="match status" value="1"/>
</dbReference>
<dbReference type="InterPro" id="IPR029063">
    <property type="entry name" value="SAM-dependent_MTases_sf"/>
</dbReference>
<dbReference type="EC" id="2.1.1.60" evidence="3"/>
<dbReference type="eggNOG" id="KOG3201">
    <property type="taxonomic scope" value="Eukaryota"/>
</dbReference>
<dbReference type="GO" id="GO:0005634">
    <property type="term" value="C:nucleus"/>
    <property type="evidence" value="ECO:0007669"/>
    <property type="project" value="UniProtKB-SubCell"/>
</dbReference>
<evidence type="ECO:0000256" key="7">
    <source>
        <dbReference type="ARBA" id="ARBA00022679"/>
    </source>
</evidence>
<proteinExistence type="predicted"/>
<dbReference type="PANTHER" id="PTHR13539:SF3">
    <property type="entry name" value="CALMODULIN-LYSINE N-METHYLTRANSFERASE"/>
    <property type="match status" value="1"/>
</dbReference>
<keyword evidence="6" id="KW-0489">Methyltransferase</keyword>
<evidence type="ECO:0000256" key="8">
    <source>
        <dbReference type="ARBA" id="ARBA00023242"/>
    </source>
</evidence>
<evidence type="ECO:0000256" key="6">
    <source>
        <dbReference type="ARBA" id="ARBA00022603"/>
    </source>
</evidence>
<dbReference type="HOGENOM" id="CLU_957612_0_0_1"/>
<dbReference type="GO" id="GO:0032259">
    <property type="term" value="P:methylation"/>
    <property type="evidence" value="ECO:0007669"/>
    <property type="project" value="UniProtKB-KW"/>
</dbReference>
<gene>
    <name evidence="9" type="ORF">AMTR_s00041p00162160</name>
</gene>
<dbReference type="EMBL" id="KI392588">
    <property type="protein sequence ID" value="ERN13379.1"/>
    <property type="molecule type" value="Genomic_DNA"/>
</dbReference>
<evidence type="ECO:0000313" key="10">
    <source>
        <dbReference type="Proteomes" id="UP000017836"/>
    </source>
</evidence>
<dbReference type="Pfam" id="PF10294">
    <property type="entry name" value="Methyltransf_16"/>
    <property type="match status" value="1"/>
</dbReference>
<dbReference type="Proteomes" id="UP000017836">
    <property type="component" value="Unassembled WGS sequence"/>
</dbReference>
<name>W1PZ24_AMBTC</name>
<dbReference type="PANTHER" id="PTHR13539">
    <property type="entry name" value="CALMODULIN-LYSINE N-METHYLTRANSFERASE"/>
    <property type="match status" value="1"/>
</dbReference>
<evidence type="ECO:0000313" key="9">
    <source>
        <dbReference type="EMBL" id="ERN13379.1"/>
    </source>
</evidence>
<reference evidence="10" key="1">
    <citation type="journal article" date="2013" name="Science">
        <title>The Amborella genome and the evolution of flowering plants.</title>
        <authorList>
            <consortium name="Amborella Genome Project"/>
        </authorList>
    </citation>
    <scope>NUCLEOTIDE SEQUENCE [LARGE SCALE GENOMIC DNA]</scope>
</reference>
<evidence type="ECO:0000256" key="4">
    <source>
        <dbReference type="ARBA" id="ARBA00020594"/>
    </source>
</evidence>
<dbReference type="OMA" id="NIDANMG"/>
<keyword evidence="10" id="KW-1185">Reference proteome</keyword>
<dbReference type="InterPro" id="IPR025800">
    <property type="entry name" value="CaM-Lys-N-MeTrfase"/>
</dbReference>
<evidence type="ECO:0000256" key="1">
    <source>
        <dbReference type="ARBA" id="ARBA00004123"/>
    </source>
</evidence>
<dbReference type="SUPFAM" id="SSF53335">
    <property type="entry name" value="S-adenosyl-L-methionine-dependent methyltransferases"/>
    <property type="match status" value="1"/>
</dbReference>
<evidence type="ECO:0000256" key="5">
    <source>
        <dbReference type="ARBA" id="ARBA00022490"/>
    </source>
</evidence>
<evidence type="ECO:0000256" key="3">
    <source>
        <dbReference type="ARBA" id="ARBA00011914"/>
    </source>
</evidence>
<dbReference type="InterPro" id="IPR019410">
    <property type="entry name" value="Methyltransf_16"/>
</dbReference>
<keyword evidence="8" id="KW-0539">Nucleus</keyword>
<dbReference type="GO" id="GO:0005737">
    <property type="term" value="C:cytoplasm"/>
    <property type="evidence" value="ECO:0007669"/>
    <property type="project" value="UniProtKB-SubCell"/>
</dbReference>